<organism evidence="2 3">
    <name type="scientific">Dreissena polymorpha</name>
    <name type="common">Zebra mussel</name>
    <name type="synonym">Mytilus polymorpha</name>
    <dbReference type="NCBI Taxonomy" id="45954"/>
    <lineage>
        <taxon>Eukaryota</taxon>
        <taxon>Metazoa</taxon>
        <taxon>Spiralia</taxon>
        <taxon>Lophotrochozoa</taxon>
        <taxon>Mollusca</taxon>
        <taxon>Bivalvia</taxon>
        <taxon>Autobranchia</taxon>
        <taxon>Heteroconchia</taxon>
        <taxon>Euheterodonta</taxon>
        <taxon>Imparidentia</taxon>
        <taxon>Neoheterodontei</taxon>
        <taxon>Myida</taxon>
        <taxon>Dreissenoidea</taxon>
        <taxon>Dreissenidae</taxon>
        <taxon>Dreissena</taxon>
    </lineage>
</organism>
<evidence type="ECO:0000313" key="3">
    <source>
        <dbReference type="Proteomes" id="UP000828390"/>
    </source>
</evidence>
<reference evidence="2" key="1">
    <citation type="journal article" date="2019" name="bioRxiv">
        <title>The Genome of the Zebra Mussel, Dreissena polymorpha: A Resource for Invasive Species Research.</title>
        <authorList>
            <person name="McCartney M.A."/>
            <person name="Auch B."/>
            <person name="Kono T."/>
            <person name="Mallez S."/>
            <person name="Zhang Y."/>
            <person name="Obille A."/>
            <person name="Becker A."/>
            <person name="Abrahante J.E."/>
            <person name="Garbe J."/>
            <person name="Badalamenti J.P."/>
            <person name="Herman A."/>
            <person name="Mangelson H."/>
            <person name="Liachko I."/>
            <person name="Sullivan S."/>
            <person name="Sone E.D."/>
            <person name="Koren S."/>
            <person name="Silverstein K.A.T."/>
            <person name="Beckman K.B."/>
            <person name="Gohl D.M."/>
        </authorList>
    </citation>
    <scope>NUCLEOTIDE SEQUENCE</scope>
    <source>
        <strain evidence="2">Duluth1</strain>
        <tissue evidence="2">Whole animal</tissue>
    </source>
</reference>
<keyword evidence="3" id="KW-1185">Reference proteome</keyword>
<evidence type="ECO:0000256" key="1">
    <source>
        <dbReference type="SAM" id="MobiDB-lite"/>
    </source>
</evidence>
<gene>
    <name evidence="2" type="ORF">DPMN_008743</name>
</gene>
<proteinExistence type="predicted"/>
<feature type="compositionally biased region" description="Polar residues" evidence="1">
    <location>
        <begin position="79"/>
        <end position="88"/>
    </location>
</feature>
<evidence type="ECO:0000313" key="2">
    <source>
        <dbReference type="EMBL" id="KAH3884757.1"/>
    </source>
</evidence>
<name>A0A9D4N123_DREPO</name>
<dbReference type="EMBL" id="JAIWYP010000001">
    <property type="protein sequence ID" value="KAH3884757.1"/>
    <property type="molecule type" value="Genomic_DNA"/>
</dbReference>
<comment type="caution">
    <text evidence="2">The sequence shown here is derived from an EMBL/GenBank/DDBJ whole genome shotgun (WGS) entry which is preliminary data.</text>
</comment>
<accession>A0A9D4N123</accession>
<reference evidence="2" key="2">
    <citation type="submission" date="2020-11" db="EMBL/GenBank/DDBJ databases">
        <authorList>
            <person name="McCartney M.A."/>
            <person name="Auch B."/>
            <person name="Kono T."/>
            <person name="Mallez S."/>
            <person name="Becker A."/>
            <person name="Gohl D.M."/>
            <person name="Silverstein K.A.T."/>
            <person name="Koren S."/>
            <person name="Bechman K.B."/>
            <person name="Herman A."/>
            <person name="Abrahante J.E."/>
            <person name="Garbe J."/>
        </authorList>
    </citation>
    <scope>NUCLEOTIDE SEQUENCE</scope>
    <source>
        <strain evidence="2">Duluth1</strain>
        <tissue evidence="2">Whole animal</tissue>
    </source>
</reference>
<feature type="region of interest" description="Disordered" evidence="1">
    <location>
        <begin position="68"/>
        <end position="107"/>
    </location>
</feature>
<dbReference type="Proteomes" id="UP000828390">
    <property type="component" value="Unassembled WGS sequence"/>
</dbReference>
<protein>
    <submittedName>
        <fullName evidence="2">Uncharacterized protein</fullName>
    </submittedName>
</protein>
<dbReference type="AlphaFoldDB" id="A0A9D4N123"/>
<sequence>MEHIKTECLPFSQSIIDCVSSIQDINSFWKLFSYGCQKIIQDEVPSRQSSQRFDQHWINRKIRKSTRLKKTVYSDEPNDQMTPTTGQNSRKRKEPPKDCADQHMTST</sequence>